<name>A0ABP0IJJ5_9DINO</name>
<comment type="caution">
    <text evidence="3">The sequence shown here is derived from an EMBL/GenBank/DDBJ whole genome shotgun (WGS) entry which is preliminary data.</text>
</comment>
<keyword evidence="1" id="KW-0863">Zinc-finger</keyword>
<dbReference type="InterPro" id="IPR013087">
    <property type="entry name" value="Znf_C2H2_type"/>
</dbReference>
<accession>A0ABP0IJJ5</accession>
<organism evidence="3 4">
    <name type="scientific">Durusdinium trenchii</name>
    <dbReference type="NCBI Taxonomy" id="1381693"/>
    <lineage>
        <taxon>Eukaryota</taxon>
        <taxon>Sar</taxon>
        <taxon>Alveolata</taxon>
        <taxon>Dinophyceae</taxon>
        <taxon>Suessiales</taxon>
        <taxon>Symbiodiniaceae</taxon>
        <taxon>Durusdinium</taxon>
    </lineage>
</organism>
<reference evidence="3 4" key="1">
    <citation type="submission" date="2024-02" db="EMBL/GenBank/DDBJ databases">
        <authorList>
            <person name="Chen Y."/>
            <person name="Shah S."/>
            <person name="Dougan E. K."/>
            <person name="Thang M."/>
            <person name="Chan C."/>
        </authorList>
    </citation>
    <scope>NUCLEOTIDE SEQUENCE [LARGE SCALE GENOMIC DNA]</scope>
</reference>
<sequence>DFNNEAAALGVVRVQPPEPMHLDHTFACPECGKTFESLRAMGAHAFQKHRAVNLAQRYTSSNVCRACLRIYDHRDSVLHHLKYFRTGCLLKLITLVPPLDNAQLDAVHQDIANSRLATKRQLRRGRHRWPPSRAFGPLRAWPWTVACSQAGRDTRPCEPLLPGDLAPWIASIRNSLEADDFSGVLNALSAKPFHGVYVQQLIDHLLPTDAAVNWFIIDQQRRLHEAFLLWQDNDLLHQPLTPWNVSHDTFRALMPALQLWPVAPDGAGDFQLPTAESDLWDDTWVPARLAGQYDDIQGHVLMLDLALSDTHDVTKPQLVHQLLRWITQRAVVALLVAPPCETWSEARHLPGEVRPLRDHLHPFGLEGLVQSELQQLWISSYLLFVSLRLFMAATLAGIPSILEHPREPKISSRASIWRLPWVQTMLQHAHVQRHFVWQAKFGSPAAKPTHLMVSHIPRFTMLCKPYQIHVDWKQLIVLSGKDSTGAWKTSAAKEYPPALNGAFAACHVLTIRDRLRACWFDDVASRTIVAEEFAKLAVYSDQTGEMQPDFARGHYDLAEMD</sequence>
<evidence type="ECO:0000259" key="2">
    <source>
        <dbReference type="PROSITE" id="PS50157"/>
    </source>
</evidence>
<dbReference type="PROSITE" id="PS50157">
    <property type="entry name" value="ZINC_FINGER_C2H2_2"/>
    <property type="match status" value="1"/>
</dbReference>
<dbReference type="Pfam" id="PF13912">
    <property type="entry name" value="zf-C2H2_6"/>
    <property type="match status" value="1"/>
</dbReference>
<evidence type="ECO:0000313" key="4">
    <source>
        <dbReference type="Proteomes" id="UP001642464"/>
    </source>
</evidence>
<proteinExistence type="predicted"/>
<dbReference type="PROSITE" id="PS00028">
    <property type="entry name" value="ZINC_FINGER_C2H2_1"/>
    <property type="match status" value="1"/>
</dbReference>
<keyword evidence="4" id="KW-1185">Reference proteome</keyword>
<gene>
    <name evidence="3" type="ORF">SCF082_LOCUS6956</name>
</gene>
<feature type="domain" description="C2H2-type" evidence="2">
    <location>
        <begin position="26"/>
        <end position="49"/>
    </location>
</feature>
<evidence type="ECO:0000256" key="1">
    <source>
        <dbReference type="PROSITE-ProRule" id="PRU00042"/>
    </source>
</evidence>
<keyword evidence="1" id="KW-0862">Zinc</keyword>
<evidence type="ECO:0000313" key="3">
    <source>
        <dbReference type="EMBL" id="CAK9001510.1"/>
    </source>
</evidence>
<dbReference type="Proteomes" id="UP001642464">
    <property type="component" value="Unassembled WGS sequence"/>
</dbReference>
<protein>
    <recommendedName>
        <fullName evidence="2">C2H2-type domain-containing protein</fullName>
    </recommendedName>
</protein>
<feature type="non-terminal residue" evidence="3">
    <location>
        <position position="1"/>
    </location>
</feature>
<dbReference type="EMBL" id="CAXAMM010003865">
    <property type="protein sequence ID" value="CAK9001510.1"/>
    <property type="molecule type" value="Genomic_DNA"/>
</dbReference>
<keyword evidence="1" id="KW-0479">Metal-binding</keyword>